<keyword evidence="4 7" id="KW-0812">Transmembrane</keyword>
<comment type="subcellular location">
    <subcellularLocation>
        <location evidence="1">Membrane</location>
        <topology evidence="1">Multi-pass membrane protein</topology>
    </subcellularLocation>
</comment>
<feature type="domain" description="CSC1/OSCA1-like cytosolic" evidence="10">
    <location>
        <begin position="189"/>
        <end position="356"/>
    </location>
</feature>
<feature type="transmembrane region" description="Helical" evidence="7">
    <location>
        <begin position="370"/>
        <end position="392"/>
    </location>
</feature>
<evidence type="ECO:0000313" key="12">
    <source>
        <dbReference type="EnsemblPlants" id="Pp3c16_3180V3.1"/>
    </source>
</evidence>
<dbReference type="GeneID" id="112292968"/>
<protein>
    <recommendedName>
        <fullName evidence="14">ERD4-related membrane protein</fullName>
    </recommendedName>
</protein>
<dbReference type="GO" id="GO:0005886">
    <property type="term" value="C:plasma membrane"/>
    <property type="evidence" value="ECO:0000318"/>
    <property type="project" value="GO_Central"/>
</dbReference>
<dbReference type="Gramene" id="Pp3c16_3180V3.1">
    <property type="protein sequence ID" value="Pp3c16_3180V3.1"/>
    <property type="gene ID" value="Pp3c16_3180"/>
</dbReference>
<dbReference type="Proteomes" id="UP000006727">
    <property type="component" value="Chromosome 16"/>
</dbReference>
<dbReference type="AlphaFoldDB" id="A9SW37"/>
<dbReference type="EMBL" id="ABEU02000016">
    <property type="protein sequence ID" value="PNR37303.1"/>
    <property type="molecule type" value="Genomic_DNA"/>
</dbReference>
<dbReference type="PANTHER" id="PTHR13018:SF100">
    <property type="entry name" value="CSC1-LIKE PROTEIN ERD4"/>
    <property type="match status" value="1"/>
</dbReference>
<dbReference type="FunCoup" id="A9SW37">
    <property type="interactions" value="844"/>
</dbReference>
<keyword evidence="5 7" id="KW-1133">Transmembrane helix</keyword>
<feature type="transmembrane region" description="Helical" evidence="7">
    <location>
        <begin position="88"/>
        <end position="108"/>
    </location>
</feature>
<dbReference type="EnsemblPlants" id="Pp3c16_3180V3.2">
    <property type="protein sequence ID" value="Pp3c16_3180V3.2"/>
    <property type="gene ID" value="Pp3c16_3180"/>
</dbReference>
<proteinExistence type="inferred from homology"/>
<dbReference type="Pfam" id="PF02714">
    <property type="entry name" value="RSN1_7TM"/>
    <property type="match status" value="1"/>
</dbReference>
<feature type="transmembrane region" description="Helical" evidence="7">
    <location>
        <begin position="421"/>
        <end position="441"/>
    </location>
</feature>
<dbReference type="eggNOG" id="KOG1134">
    <property type="taxonomic scope" value="Eukaryota"/>
</dbReference>
<feature type="transmembrane region" description="Helical" evidence="7">
    <location>
        <begin position="574"/>
        <end position="599"/>
    </location>
</feature>
<dbReference type="InterPro" id="IPR003864">
    <property type="entry name" value="CSC1/OSCA1-like_7TM"/>
</dbReference>
<feature type="transmembrane region" description="Helical" evidence="7">
    <location>
        <begin position="652"/>
        <end position="669"/>
    </location>
</feature>
<reference evidence="12" key="3">
    <citation type="submission" date="2020-12" db="UniProtKB">
        <authorList>
            <consortium name="EnsemblPlants"/>
        </authorList>
    </citation>
    <scope>IDENTIFICATION</scope>
</reference>
<evidence type="ECO:0008006" key="14">
    <source>
        <dbReference type="Google" id="ProtNLM"/>
    </source>
</evidence>
<keyword evidence="13" id="KW-1185">Reference proteome</keyword>
<feature type="transmembrane region" description="Helical" evidence="7">
    <location>
        <begin position="461"/>
        <end position="480"/>
    </location>
</feature>
<evidence type="ECO:0000256" key="1">
    <source>
        <dbReference type="ARBA" id="ARBA00004141"/>
    </source>
</evidence>
<dbReference type="PaxDb" id="3218-PP1S127_22V6.1"/>
<feature type="domain" description="CSC1/OSCA1-like 7TM region" evidence="8">
    <location>
        <begin position="368"/>
        <end position="645"/>
    </location>
</feature>
<evidence type="ECO:0000256" key="4">
    <source>
        <dbReference type="ARBA" id="ARBA00022692"/>
    </source>
</evidence>
<evidence type="ECO:0000259" key="9">
    <source>
        <dbReference type="Pfam" id="PF13967"/>
    </source>
</evidence>
<dbReference type="Gramene" id="Pp3c16_3180V3.2">
    <property type="protein sequence ID" value="Pp3c16_3180V3.2"/>
    <property type="gene ID" value="Pp3c16_3180"/>
</dbReference>
<dbReference type="PANTHER" id="PTHR13018">
    <property type="entry name" value="PROBABLE MEMBRANE PROTEIN DUF221-RELATED"/>
    <property type="match status" value="1"/>
</dbReference>
<evidence type="ECO:0000259" key="8">
    <source>
        <dbReference type="Pfam" id="PF02714"/>
    </source>
</evidence>
<dbReference type="Pfam" id="PF14703">
    <property type="entry name" value="PHM7_cyt"/>
    <property type="match status" value="1"/>
</dbReference>
<dbReference type="InterPro" id="IPR027815">
    <property type="entry name" value="CSC1/OSCA1-like_cyt"/>
</dbReference>
<evidence type="ECO:0000259" key="10">
    <source>
        <dbReference type="Pfam" id="PF14703"/>
    </source>
</evidence>
<dbReference type="InterPro" id="IPR032880">
    <property type="entry name" value="CSC1/OSCA1-like_N"/>
</dbReference>
<evidence type="ECO:0000256" key="6">
    <source>
        <dbReference type="ARBA" id="ARBA00023136"/>
    </source>
</evidence>
<dbReference type="HOGENOM" id="CLU_002458_7_1_1"/>
<evidence type="ECO:0000313" key="11">
    <source>
        <dbReference type="EMBL" id="PNR37303.1"/>
    </source>
</evidence>
<gene>
    <name evidence="12" type="primary">LOC112292968</name>
    <name evidence="11" type="ORF">PHYPA_020411</name>
</gene>
<dbReference type="RefSeq" id="XP_024397732.1">
    <property type="nucleotide sequence ID" value="XM_024541964.2"/>
</dbReference>
<evidence type="ECO:0000256" key="3">
    <source>
        <dbReference type="ARBA" id="ARBA00022448"/>
    </source>
</evidence>
<accession>A9SW37</accession>
<feature type="domain" description="CSC1/OSCA1-like N-terminal transmembrane" evidence="9">
    <location>
        <begin position="6"/>
        <end position="167"/>
    </location>
</feature>
<feature type="transmembrane region" description="Helical" evidence="7">
    <location>
        <begin position="147"/>
        <end position="166"/>
    </location>
</feature>
<evidence type="ECO:0000256" key="7">
    <source>
        <dbReference type="SAM" id="Phobius"/>
    </source>
</evidence>
<reference evidence="11 13" key="1">
    <citation type="journal article" date="2008" name="Science">
        <title>The Physcomitrella genome reveals evolutionary insights into the conquest of land by plants.</title>
        <authorList>
            <person name="Rensing S."/>
            <person name="Lang D."/>
            <person name="Zimmer A."/>
            <person name="Terry A."/>
            <person name="Salamov A."/>
            <person name="Shapiro H."/>
            <person name="Nishiyama T."/>
            <person name="Perroud P.-F."/>
            <person name="Lindquist E."/>
            <person name="Kamisugi Y."/>
            <person name="Tanahashi T."/>
            <person name="Sakakibara K."/>
            <person name="Fujita T."/>
            <person name="Oishi K."/>
            <person name="Shin-I T."/>
            <person name="Kuroki Y."/>
            <person name="Toyoda A."/>
            <person name="Suzuki Y."/>
            <person name="Hashimoto A."/>
            <person name="Yamaguchi K."/>
            <person name="Sugano A."/>
            <person name="Kohara Y."/>
            <person name="Fujiyama A."/>
            <person name="Anterola A."/>
            <person name="Aoki S."/>
            <person name="Ashton N."/>
            <person name="Barbazuk W.B."/>
            <person name="Barker E."/>
            <person name="Bennetzen J."/>
            <person name="Bezanilla M."/>
            <person name="Blankenship R."/>
            <person name="Cho S.H."/>
            <person name="Dutcher S."/>
            <person name="Estelle M."/>
            <person name="Fawcett J.A."/>
            <person name="Gundlach H."/>
            <person name="Hanada K."/>
            <person name="Heyl A."/>
            <person name="Hicks K.A."/>
            <person name="Hugh J."/>
            <person name="Lohr M."/>
            <person name="Mayer K."/>
            <person name="Melkozernov A."/>
            <person name="Murata T."/>
            <person name="Nelson D."/>
            <person name="Pils B."/>
            <person name="Prigge M."/>
            <person name="Reiss B."/>
            <person name="Renner T."/>
            <person name="Rombauts S."/>
            <person name="Rushton P."/>
            <person name="Sanderfoot A."/>
            <person name="Schween G."/>
            <person name="Shiu S.-H."/>
            <person name="Stueber K."/>
            <person name="Theodoulou F.L."/>
            <person name="Tu H."/>
            <person name="Van de Peer Y."/>
            <person name="Verrier P.J."/>
            <person name="Waters E."/>
            <person name="Wood A."/>
            <person name="Yang L."/>
            <person name="Cove D."/>
            <person name="Cuming A."/>
            <person name="Hasebe M."/>
            <person name="Lucas S."/>
            <person name="Mishler D.B."/>
            <person name="Reski R."/>
            <person name="Grigoriev I."/>
            <person name="Quatrano R.S."/>
            <person name="Boore J.L."/>
        </authorList>
    </citation>
    <scope>NUCLEOTIDE SEQUENCE [LARGE SCALE GENOMIC DNA]</scope>
    <source>
        <strain evidence="12 13">cv. Gransden 2004</strain>
    </source>
</reference>
<evidence type="ECO:0000256" key="5">
    <source>
        <dbReference type="ARBA" id="ARBA00022989"/>
    </source>
</evidence>
<dbReference type="Pfam" id="PF13967">
    <property type="entry name" value="RSN1_TM"/>
    <property type="match status" value="1"/>
</dbReference>
<evidence type="ECO:0000313" key="13">
    <source>
        <dbReference type="Proteomes" id="UP000006727"/>
    </source>
</evidence>
<feature type="transmembrane region" description="Helical" evidence="7">
    <location>
        <begin position="6"/>
        <end position="28"/>
    </location>
</feature>
<dbReference type="OrthoDB" id="1689567at2759"/>
<keyword evidence="3" id="KW-0813">Transport</keyword>
<comment type="similarity">
    <text evidence="2">Belongs to the CSC1 (TC 1.A.17) family.</text>
</comment>
<name>A9SW37_PHYPA</name>
<organism evidence="11">
    <name type="scientific">Physcomitrium patens</name>
    <name type="common">Spreading-leaved earth moss</name>
    <name type="synonym">Physcomitrella patens</name>
    <dbReference type="NCBI Taxonomy" id="3218"/>
    <lineage>
        <taxon>Eukaryota</taxon>
        <taxon>Viridiplantae</taxon>
        <taxon>Streptophyta</taxon>
        <taxon>Embryophyta</taxon>
        <taxon>Bryophyta</taxon>
        <taxon>Bryophytina</taxon>
        <taxon>Bryopsida</taxon>
        <taxon>Funariidae</taxon>
        <taxon>Funariales</taxon>
        <taxon>Funariaceae</taxon>
        <taxon>Physcomitrium</taxon>
    </lineage>
</organism>
<dbReference type="OMA" id="WPHINAR"/>
<keyword evidence="6 7" id="KW-0472">Membrane</keyword>
<sequence length="734" mass="82652">MATQSSFITSLVTSLIVFLVLWLVYAILSRRPGNAVIYYPLRVLRGEDGPTVAKRRGGAFAWVREAFKAKEDDIVATAGLDAAVYMHLFTAAFQIILISAIFCLPILLSLAGTSNYNQQQRMMDGNFTYTNIDNLGMGNIEPQSSKIWAFMLGMFWVSLATYYVLWKSYRRVVYMRDRANANAAARPQQYTVLVRDIPKPVGKESRTDQIVNFFARVHPGVFSRVQPVHDIKPAGKIFSDREDALRKLEHAEGVWEISKQKGDGAGQRPMHKTGFMGLLGPKVDSIDYWRAKSQEMNPQLEAEQRHTLQEMQQAAAFVIFSDRRSAAEASQVVHAPHALRWRVSQAPEPEEVVWKNLHIPAWQRAIRRGVVAVLTFLLIVFYMIPISFVASLTTLENLEELLPFIRSITRISVLGNIIQAYLPQLALILFLALLPHILILLSRLEGFPAQSQIVRSASAKYFYFVIFNVFLGVTIFGAVFSNLSSFQVLLDQSNLSVSRVVQLLGSKLPPVASYFITYVALRFFVGYGLELSRIIPFIIFHLKRKFKCKTDREVREAWAPGAFKYHKSVASDMLILTITLCYAVIAPLILIFAAAYFGLGWLVMRNQALNVHVPDFESHGSFWPHIHNRVLAALFVAQITAIGYFGIKEFPFSPFLIVLPILTVVFYMFCKKNYYPSIKVVSLYVAADVPKAQPSAESIAHTYTPVPLQEGHPGIVDRRSNLATKIDSTVNAVV</sequence>
<feature type="transmembrane region" description="Helical" evidence="7">
    <location>
        <begin position="515"/>
        <end position="542"/>
    </location>
</feature>
<dbReference type="InterPro" id="IPR045122">
    <property type="entry name" value="Csc1-like"/>
</dbReference>
<dbReference type="KEGG" id="ppp:112292968"/>
<dbReference type="EnsemblPlants" id="Pp3c16_3180V3.1">
    <property type="protein sequence ID" value="Pp3c16_3180V3.1"/>
    <property type="gene ID" value="Pp3c16_3180"/>
</dbReference>
<reference evidence="11 13" key="2">
    <citation type="journal article" date="2018" name="Plant J.">
        <title>The Physcomitrella patens chromosome-scale assembly reveals moss genome structure and evolution.</title>
        <authorList>
            <person name="Lang D."/>
            <person name="Ullrich K.K."/>
            <person name="Murat F."/>
            <person name="Fuchs J."/>
            <person name="Jenkins J."/>
            <person name="Haas F.B."/>
            <person name="Piednoel M."/>
            <person name="Gundlach H."/>
            <person name="Van Bel M."/>
            <person name="Meyberg R."/>
            <person name="Vives C."/>
            <person name="Morata J."/>
            <person name="Symeonidi A."/>
            <person name="Hiss M."/>
            <person name="Muchero W."/>
            <person name="Kamisugi Y."/>
            <person name="Saleh O."/>
            <person name="Blanc G."/>
            <person name="Decker E.L."/>
            <person name="van Gessel N."/>
            <person name="Grimwood J."/>
            <person name="Hayes R.D."/>
            <person name="Graham S.W."/>
            <person name="Gunter L.E."/>
            <person name="McDaniel S.F."/>
            <person name="Hoernstein S.N.W."/>
            <person name="Larsson A."/>
            <person name="Li F.W."/>
            <person name="Perroud P.F."/>
            <person name="Phillips J."/>
            <person name="Ranjan P."/>
            <person name="Rokshar D.S."/>
            <person name="Rothfels C.J."/>
            <person name="Schneider L."/>
            <person name="Shu S."/>
            <person name="Stevenson D.W."/>
            <person name="Thummler F."/>
            <person name="Tillich M."/>
            <person name="Villarreal Aguilar J.C."/>
            <person name="Widiez T."/>
            <person name="Wong G.K."/>
            <person name="Wymore A."/>
            <person name="Zhang Y."/>
            <person name="Zimmer A.D."/>
            <person name="Quatrano R.S."/>
            <person name="Mayer K.F.X."/>
            <person name="Goodstein D."/>
            <person name="Casacuberta J.M."/>
            <person name="Vandepoele K."/>
            <person name="Reski R."/>
            <person name="Cuming A.C."/>
            <person name="Tuskan G.A."/>
            <person name="Maumus F."/>
            <person name="Salse J."/>
            <person name="Schmutz J."/>
            <person name="Rensing S.A."/>
        </authorList>
    </citation>
    <scope>NUCLEOTIDE SEQUENCE [LARGE SCALE GENOMIC DNA]</scope>
    <source>
        <strain evidence="12 13">cv. Gransden 2004</strain>
    </source>
</reference>
<evidence type="ECO:0000256" key="2">
    <source>
        <dbReference type="ARBA" id="ARBA00007779"/>
    </source>
</evidence>
<dbReference type="GO" id="GO:0005227">
    <property type="term" value="F:calcium-activated cation channel activity"/>
    <property type="evidence" value="ECO:0000318"/>
    <property type="project" value="GO_Central"/>
</dbReference>